<dbReference type="OrthoDB" id="5403181at2759"/>
<proteinExistence type="predicted"/>
<accession>A0A2G9I287</accession>
<sequence length="86" mass="9168">MGTVHPENSMETANYRTFTSNMTKLARRPSNKLITNGLVLLGGAICLSRGHSSLGAKVAIAYMLGKLTKRRVSSKNAGKLSCNKGS</sequence>
<evidence type="ECO:0000313" key="2">
    <source>
        <dbReference type="Proteomes" id="UP000231279"/>
    </source>
</evidence>
<protein>
    <submittedName>
        <fullName evidence="1">Uncharacterized protein</fullName>
    </submittedName>
</protein>
<keyword evidence="2" id="KW-1185">Reference proteome</keyword>
<comment type="caution">
    <text evidence="1">The sequence shown here is derived from an EMBL/GenBank/DDBJ whole genome shotgun (WGS) entry which is preliminary data.</text>
</comment>
<dbReference type="STRING" id="429701.A0A2G9I287"/>
<dbReference type="Proteomes" id="UP000231279">
    <property type="component" value="Unassembled WGS sequence"/>
</dbReference>
<dbReference type="AlphaFoldDB" id="A0A2G9I287"/>
<gene>
    <name evidence="1" type="ORF">CDL12_03411</name>
</gene>
<name>A0A2G9I287_9LAMI</name>
<evidence type="ECO:0000313" key="1">
    <source>
        <dbReference type="EMBL" id="PIN23865.1"/>
    </source>
</evidence>
<organism evidence="1 2">
    <name type="scientific">Handroanthus impetiginosus</name>
    <dbReference type="NCBI Taxonomy" id="429701"/>
    <lineage>
        <taxon>Eukaryota</taxon>
        <taxon>Viridiplantae</taxon>
        <taxon>Streptophyta</taxon>
        <taxon>Embryophyta</taxon>
        <taxon>Tracheophyta</taxon>
        <taxon>Spermatophyta</taxon>
        <taxon>Magnoliopsida</taxon>
        <taxon>eudicotyledons</taxon>
        <taxon>Gunneridae</taxon>
        <taxon>Pentapetalae</taxon>
        <taxon>asterids</taxon>
        <taxon>lamiids</taxon>
        <taxon>Lamiales</taxon>
        <taxon>Bignoniaceae</taxon>
        <taxon>Crescentiina</taxon>
        <taxon>Tabebuia alliance</taxon>
        <taxon>Handroanthus</taxon>
    </lineage>
</organism>
<dbReference type="EMBL" id="NKXS01000489">
    <property type="protein sequence ID" value="PIN23865.1"/>
    <property type="molecule type" value="Genomic_DNA"/>
</dbReference>
<reference evidence="2" key="1">
    <citation type="journal article" date="2018" name="Gigascience">
        <title>Genome assembly of the Pink Ipe (Handroanthus impetiginosus, Bignoniaceae), a highly valued, ecologically keystone Neotropical timber forest tree.</title>
        <authorList>
            <person name="Silva-Junior O.B."/>
            <person name="Grattapaglia D."/>
            <person name="Novaes E."/>
            <person name="Collevatti R.G."/>
        </authorList>
    </citation>
    <scope>NUCLEOTIDE SEQUENCE [LARGE SCALE GENOMIC DNA]</scope>
    <source>
        <strain evidence="2">cv. UFG-1</strain>
    </source>
</reference>